<comment type="caution">
    <text evidence="2">The sequence shown here is derived from an EMBL/GenBank/DDBJ whole genome shotgun (WGS) entry which is preliminary data.</text>
</comment>
<evidence type="ECO:0000313" key="3">
    <source>
        <dbReference type="Proteomes" id="UP000696413"/>
    </source>
</evidence>
<keyword evidence="3" id="KW-1185">Reference proteome</keyword>
<dbReference type="Proteomes" id="UP000696413">
    <property type="component" value="Unassembled WGS sequence"/>
</dbReference>
<proteinExistence type="predicted"/>
<accession>A0ABS6HVV1</accession>
<evidence type="ECO:0000313" key="2">
    <source>
        <dbReference type="EMBL" id="MBU8826368.1"/>
    </source>
</evidence>
<evidence type="ECO:0000256" key="1">
    <source>
        <dbReference type="SAM" id="MobiDB-lite"/>
    </source>
</evidence>
<reference evidence="2 3" key="1">
    <citation type="submission" date="2021-05" db="EMBL/GenBank/DDBJ databases">
        <title>Draft Genome Sequences of Clinical Respiratory Isolates of Mycobacterium goodii Recovered in Ireland.</title>
        <authorList>
            <person name="Flanagan P.R."/>
            <person name="Mok S."/>
            <person name="Roycroft E."/>
            <person name="Rogers T.R."/>
            <person name="Fitzgibbon M."/>
        </authorList>
    </citation>
    <scope>NUCLEOTIDE SEQUENCE [LARGE SCALE GENOMIC DNA]</scope>
    <source>
        <strain evidence="2 3">14IE55</strain>
    </source>
</reference>
<organism evidence="2 3">
    <name type="scientific">Mycolicibacterium goodii</name>
    <name type="common">Mycobacterium goodii</name>
    <dbReference type="NCBI Taxonomy" id="134601"/>
    <lineage>
        <taxon>Bacteria</taxon>
        <taxon>Bacillati</taxon>
        <taxon>Actinomycetota</taxon>
        <taxon>Actinomycetes</taxon>
        <taxon>Mycobacteriales</taxon>
        <taxon>Mycobacteriaceae</taxon>
        <taxon>Mycolicibacterium</taxon>
    </lineage>
</organism>
<sequence length="74" mass="8246">MPTSHRRLSITELAQPTGQLDLPATPIPTADPDLRGVKMPKRRRTRAQNTARAIAAERKLNDDLVAEHNKPPPF</sequence>
<evidence type="ECO:0008006" key="4">
    <source>
        <dbReference type="Google" id="ProtNLM"/>
    </source>
</evidence>
<feature type="region of interest" description="Disordered" evidence="1">
    <location>
        <begin position="1"/>
        <end position="48"/>
    </location>
</feature>
<name>A0ABS6HVV1_MYCGD</name>
<dbReference type="RefSeq" id="WP_214316139.1">
    <property type="nucleotide sequence ID" value="NZ_JAHBOJ010000123.1"/>
</dbReference>
<dbReference type="EMBL" id="JAHBOM010000025">
    <property type="protein sequence ID" value="MBU8826368.1"/>
    <property type="molecule type" value="Genomic_DNA"/>
</dbReference>
<gene>
    <name evidence="2" type="ORF">KL859_26285</name>
</gene>
<protein>
    <recommendedName>
        <fullName evidence="4">BZIP domain-containing protein</fullName>
    </recommendedName>
</protein>